<evidence type="ECO:0000313" key="3">
    <source>
        <dbReference type="Proteomes" id="UP000708208"/>
    </source>
</evidence>
<proteinExistence type="predicted"/>
<evidence type="ECO:0000313" key="2">
    <source>
        <dbReference type="EMBL" id="CAG7823869.1"/>
    </source>
</evidence>
<dbReference type="EMBL" id="CAJVCH010530853">
    <property type="protein sequence ID" value="CAG7823869.1"/>
    <property type="molecule type" value="Genomic_DNA"/>
</dbReference>
<dbReference type="AlphaFoldDB" id="A0A8J2KUX2"/>
<feature type="region of interest" description="Disordered" evidence="1">
    <location>
        <begin position="1"/>
        <end position="25"/>
    </location>
</feature>
<name>A0A8J2KUX2_9HEXA</name>
<reference evidence="2" key="1">
    <citation type="submission" date="2021-06" db="EMBL/GenBank/DDBJ databases">
        <authorList>
            <person name="Hodson N. C."/>
            <person name="Mongue J. A."/>
            <person name="Jaron S. K."/>
        </authorList>
    </citation>
    <scope>NUCLEOTIDE SEQUENCE</scope>
</reference>
<accession>A0A8J2KUX2</accession>
<dbReference type="Proteomes" id="UP000708208">
    <property type="component" value="Unassembled WGS sequence"/>
</dbReference>
<organism evidence="2 3">
    <name type="scientific">Allacma fusca</name>
    <dbReference type="NCBI Taxonomy" id="39272"/>
    <lineage>
        <taxon>Eukaryota</taxon>
        <taxon>Metazoa</taxon>
        <taxon>Ecdysozoa</taxon>
        <taxon>Arthropoda</taxon>
        <taxon>Hexapoda</taxon>
        <taxon>Collembola</taxon>
        <taxon>Symphypleona</taxon>
        <taxon>Sminthuridae</taxon>
        <taxon>Allacma</taxon>
    </lineage>
</organism>
<comment type="caution">
    <text evidence="2">The sequence shown here is derived from an EMBL/GenBank/DDBJ whole genome shotgun (WGS) entry which is preliminary data.</text>
</comment>
<gene>
    <name evidence="2" type="ORF">AFUS01_LOCUS34060</name>
</gene>
<protein>
    <submittedName>
        <fullName evidence="2">Uncharacterized protein</fullName>
    </submittedName>
</protein>
<feature type="non-terminal residue" evidence="2">
    <location>
        <position position="90"/>
    </location>
</feature>
<sequence length="90" mass="9833">MMDNGELETCDSPRGGQKGSGGDVLDDVIISSSNKRKFMDSPNADDVDVGALSPRKLQIAHHHNNNDVSFVLIHQDNQAINEDLQSNNDE</sequence>
<evidence type="ECO:0000256" key="1">
    <source>
        <dbReference type="SAM" id="MobiDB-lite"/>
    </source>
</evidence>
<keyword evidence="3" id="KW-1185">Reference proteome</keyword>